<dbReference type="GO" id="GO:0005925">
    <property type="term" value="C:focal adhesion"/>
    <property type="evidence" value="ECO:0007669"/>
    <property type="project" value="TreeGrafter"/>
</dbReference>
<name>A0A7J5Y1X5_DISMA</name>
<dbReference type="GO" id="GO:0007160">
    <property type="term" value="P:cell-matrix adhesion"/>
    <property type="evidence" value="ECO:0007669"/>
    <property type="project" value="TreeGrafter"/>
</dbReference>
<dbReference type="PANTHER" id="PTHR10082:SF15">
    <property type="entry name" value="INTEGRIN BETA-2"/>
    <property type="match status" value="1"/>
</dbReference>
<evidence type="ECO:0000256" key="4">
    <source>
        <dbReference type="ARBA" id="ARBA00023157"/>
    </source>
</evidence>
<dbReference type="SUPFAM" id="SSF57196">
    <property type="entry name" value="EGF/Laminin"/>
    <property type="match status" value="2"/>
</dbReference>
<keyword evidence="3" id="KW-0677">Repeat</keyword>
<dbReference type="GO" id="GO:0007159">
    <property type="term" value="P:leukocyte cell-cell adhesion"/>
    <property type="evidence" value="ECO:0007669"/>
    <property type="project" value="TreeGrafter"/>
</dbReference>
<comment type="caution">
    <text evidence="7">The sequence shown here is derived from an EMBL/GenBank/DDBJ whole genome shotgun (WGS) entry which is preliminary data.</text>
</comment>
<evidence type="ECO:0000313" key="7">
    <source>
        <dbReference type="EMBL" id="KAF3842687.1"/>
    </source>
</evidence>
<dbReference type="Gene3D" id="2.10.25.10">
    <property type="entry name" value="Laminin"/>
    <property type="match status" value="1"/>
</dbReference>
<keyword evidence="2" id="KW-0732">Signal</keyword>
<organism evidence="7 8">
    <name type="scientific">Dissostichus mawsoni</name>
    <name type="common">Antarctic cod</name>
    <dbReference type="NCBI Taxonomy" id="36200"/>
    <lineage>
        <taxon>Eukaryota</taxon>
        <taxon>Metazoa</taxon>
        <taxon>Chordata</taxon>
        <taxon>Craniata</taxon>
        <taxon>Vertebrata</taxon>
        <taxon>Euteleostomi</taxon>
        <taxon>Actinopterygii</taxon>
        <taxon>Neopterygii</taxon>
        <taxon>Teleostei</taxon>
        <taxon>Neoteleostei</taxon>
        <taxon>Acanthomorphata</taxon>
        <taxon>Eupercaria</taxon>
        <taxon>Perciformes</taxon>
        <taxon>Notothenioidei</taxon>
        <taxon>Nototheniidae</taxon>
        <taxon>Dissostichus</taxon>
    </lineage>
</organism>
<evidence type="ECO:0000259" key="6">
    <source>
        <dbReference type="Pfam" id="PF23105"/>
    </source>
</evidence>
<dbReference type="GO" id="GO:0019901">
    <property type="term" value="F:protein kinase binding"/>
    <property type="evidence" value="ECO:0007669"/>
    <property type="project" value="TreeGrafter"/>
</dbReference>
<accession>A0A7J5Y1X5</accession>
<dbReference type="Gene3D" id="2.170.300.10">
    <property type="entry name" value="Tie2 ligand-binding domain superfamily"/>
    <property type="match status" value="1"/>
</dbReference>
<keyword evidence="4" id="KW-1015">Disulfide bond</keyword>
<dbReference type="GO" id="GO:0001540">
    <property type="term" value="F:amyloid-beta binding"/>
    <property type="evidence" value="ECO:0007669"/>
    <property type="project" value="TreeGrafter"/>
</dbReference>
<dbReference type="InterPro" id="IPR057073">
    <property type="entry name" value="EGF_integrin_2"/>
</dbReference>
<dbReference type="FunFam" id="2.10.25.10:FF:000785">
    <property type="entry name" value="Integrin beta"/>
    <property type="match status" value="1"/>
</dbReference>
<keyword evidence="1" id="KW-0245">EGF-like domain</keyword>
<dbReference type="GO" id="GO:0007229">
    <property type="term" value="P:integrin-mediated signaling pathway"/>
    <property type="evidence" value="ECO:0007669"/>
    <property type="project" value="TreeGrafter"/>
</dbReference>
<gene>
    <name evidence="7" type="ORF">F7725_001536</name>
</gene>
<dbReference type="GO" id="GO:0030593">
    <property type="term" value="P:neutrophil chemotaxis"/>
    <property type="evidence" value="ECO:0007669"/>
    <property type="project" value="TreeGrafter"/>
</dbReference>
<dbReference type="Proteomes" id="UP000518266">
    <property type="component" value="Unassembled WGS sequence"/>
</dbReference>
<dbReference type="GO" id="GO:0009986">
    <property type="term" value="C:cell surface"/>
    <property type="evidence" value="ECO:0007669"/>
    <property type="project" value="TreeGrafter"/>
</dbReference>
<dbReference type="PROSITE" id="PS00243">
    <property type="entry name" value="I_EGF_1"/>
    <property type="match status" value="1"/>
</dbReference>
<evidence type="ECO:0000256" key="3">
    <source>
        <dbReference type="ARBA" id="ARBA00022737"/>
    </source>
</evidence>
<dbReference type="InterPro" id="IPR015812">
    <property type="entry name" value="Integrin_bsu"/>
</dbReference>
<keyword evidence="5" id="KW-0325">Glycoprotein</keyword>
<dbReference type="Pfam" id="PF23105">
    <property type="entry name" value="EGF_integrin"/>
    <property type="match status" value="1"/>
</dbReference>
<feature type="domain" description="Integrin beta epidermal growth factor-like" evidence="6">
    <location>
        <begin position="40"/>
        <end position="80"/>
    </location>
</feature>
<dbReference type="InterPro" id="IPR057243">
    <property type="entry name" value="Integrin_I-EGF_CS"/>
</dbReference>
<reference evidence="7 8" key="1">
    <citation type="submission" date="2020-03" db="EMBL/GenBank/DDBJ databases">
        <title>Dissostichus mawsoni Genome sequencing and assembly.</title>
        <authorList>
            <person name="Park H."/>
        </authorList>
    </citation>
    <scope>NUCLEOTIDE SEQUENCE [LARGE SCALE GENOMIC DNA]</scope>
    <source>
        <strain evidence="7">DM0001</strain>
        <tissue evidence="7">Muscle</tissue>
    </source>
</reference>
<dbReference type="GO" id="GO:0008305">
    <property type="term" value="C:integrin complex"/>
    <property type="evidence" value="ECO:0007669"/>
    <property type="project" value="TreeGrafter"/>
</dbReference>
<evidence type="ECO:0000256" key="1">
    <source>
        <dbReference type="ARBA" id="ARBA00022536"/>
    </source>
</evidence>
<dbReference type="OrthoDB" id="410592at2759"/>
<protein>
    <recommendedName>
        <fullName evidence="6">Integrin beta epidermal growth factor-like domain-containing protein</fullName>
    </recommendedName>
</protein>
<dbReference type="PROSITE" id="PS52047">
    <property type="entry name" value="I_EGF_2"/>
    <property type="match status" value="1"/>
</dbReference>
<evidence type="ECO:0000313" key="8">
    <source>
        <dbReference type="Proteomes" id="UP000518266"/>
    </source>
</evidence>
<dbReference type="EMBL" id="JAAKFY010000018">
    <property type="protein sequence ID" value="KAF3842687.1"/>
    <property type="molecule type" value="Genomic_DNA"/>
</dbReference>
<dbReference type="PANTHER" id="PTHR10082">
    <property type="entry name" value="INTEGRIN BETA SUBUNIT"/>
    <property type="match status" value="1"/>
</dbReference>
<keyword evidence="8" id="KW-1185">Reference proteome</keyword>
<evidence type="ECO:0000256" key="5">
    <source>
        <dbReference type="ARBA" id="ARBA00023180"/>
    </source>
</evidence>
<dbReference type="GO" id="GO:0033627">
    <property type="term" value="P:cell adhesion mediated by integrin"/>
    <property type="evidence" value="ECO:0007669"/>
    <property type="project" value="TreeGrafter"/>
</dbReference>
<dbReference type="AlphaFoldDB" id="A0A7J5Y1X5"/>
<sequence>MNNIHVQRANHRDTLDRRCSQGSIGQFCECSIGEKDERTLRASCQRHNGTECEGRGDCVCGRCQCHTTESGSSYHGDFCECDDEHCEKFQNKLCGGYEGSACQCKVSEEGCRTLNNTVCYDRGTCKCNRCECKEGYQHPRCHTCLGCPDPCQTKL</sequence>
<proteinExistence type="predicted"/>
<evidence type="ECO:0000256" key="2">
    <source>
        <dbReference type="ARBA" id="ARBA00022729"/>
    </source>
</evidence>
<dbReference type="GO" id="GO:0005178">
    <property type="term" value="F:integrin binding"/>
    <property type="evidence" value="ECO:0007669"/>
    <property type="project" value="TreeGrafter"/>
</dbReference>